<dbReference type="SUPFAM" id="SSF54928">
    <property type="entry name" value="RNA-binding domain, RBD"/>
    <property type="match status" value="1"/>
</dbReference>
<feature type="compositionally biased region" description="Basic and acidic residues" evidence="2">
    <location>
        <begin position="511"/>
        <end position="530"/>
    </location>
</feature>
<organism evidence="4 5">
    <name type="scientific">Canavalia gladiata</name>
    <name type="common">Sword bean</name>
    <name type="synonym">Dolichos gladiatus</name>
    <dbReference type="NCBI Taxonomy" id="3824"/>
    <lineage>
        <taxon>Eukaryota</taxon>
        <taxon>Viridiplantae</taxon>
        <taxon>Streptophyta</taxon>
        <taxon>Embryophyta</taxon>
        <taxon>Tracheophyta</taxon>
        <taxon>Spermatophyta</taxon>
        <taxon>Magnoliopsida</taxon>
        <taxon>eudicotyledons</taxon>
        <taxon>Gunneridae</taxon>
        <taxon>Pentapetalae</taxon>
        <taxon>rosids</taxon>
        <taxon>fabids</taxon>
        <taxon>Fabales</taxon>
        <taxon>Fabaceae</taxon>
        <taxon>Papilionoideae</taxon>
        <taxon>50 kb inversion clade</taxon>
        <taxon>NPAAA clade</taxon>
        <taxon>indigoferoid/millettioid clade</taxon>
        <taxon>Phaseoleae</taxon>
        <taxon>Canavalia</taxon>
    </lineage>
</organism>
<dbReference type="InterPro" id="IPR000504">
    <property type="entry name" value="RRM_dom"/>
</dbReference>
<dbReference type="FunFam" id="3.30.70.330:FF:000820">
    <property type="entry name" value="RNA recognition motif-containing protein"/>
    <property type="match status" value="1"/>
</dbReference>
<comment type="caution">
    <text evidence="4">The sequence shown here is derived from an EMBL/GenBank/DDBJ whole genome shotgun (WGS) entry which is preliminary data.</text>
</comment>
<accession>A0AAN9R6C2</accession>
<feature type="region of interest" description="Disordered" evidence="2">
    <location>
        <begin position="164"/>
        <end position="188"/>
    </location>
</feature>
<dbReference type="PROSITE" id="PS50102">
    <property type="entry name" value="RRM"/>
    <property type="match status" value="1"/>
</dbReference>
<name>A0AAN9R6C2_CANGL</name>
<proteinExistence type="predicted"/>
<evidence type="ECO:0000256" key="1">
    <source>
        <dbReference type="PROSITE-ProRule" id="PRU00176"/>
    </source>
</evidence>
<dbReference type="PANTHER" id="PTHR32343:SF10">
    <property type="entry name" value="RNA-BINDING REGION RNP-1 DOMAIN-CONTAINING PROTEIN"/>
    <property type="match status" value="1"/>
</dbReference>
<dbReference type="InterPro" id="IPR035979">
    <property type="entry name" value="RBD_domain_sf"/>
</dbReference>
<feature type="domain" description="RRM" evidence="3">
    <location>
        <begin position="286"/>
        <end position="360"/>
    </location>
</feature>
<dbReference type="AlphaFoldDB" id="A0AAN9R6C2"/>
<dbReference type="SMART" id="SM00360">
    <property type="entry name" value="RRM"/>
    <property type="match status" value="1"/>
</dbReference>
<feature type="region of interest" description="Disordered" evidence="2">
    <location>
        <begin position="511"/>
        <end position="561"/>
    </location>
</feature>
<dbReference type="Proteomes" id="UP001367508">
    <property type="component" value="Unassembled WGS sequence"/>
</dbReference>
<evidence type="ECO:0000313" key="4">
    <source>
        <dbReference type="EMBL" id="KAK7360887.1"/>
    </source>
</evidence>
<keyword evidence="1" id="KW-0694">RNA-binding</keyword>
<dbReference type="GO" id="GO:0003723">
    <property type="term" value="F:RNA binding"/>
    <property type="evidence" value="ECO:0007669"/>
    <property type="project" value="UniProtKB-UniRule"/>
</dbReference>
<dbReference type="Pfam" id="PF00076">
    <property type="entry name" value="RRM_1"/>
    <property type="match status" value="1"/>
</dbReference>
<evidence type="ECO:0000256" key="2">
    <source>
        <dbReference type="SAM" id="MobiDB-lite"/>
    </source>
</evidence>
<protein>
    <recommendedName>
        <fullName evidence="3">RRM domain-containing protein</fullName>
    </recommendedName>
</protein>
<gene>
    <name evidence="4" type="ORF">VNO77_02904</name>
</gene>
<dbReference type="PANTHER" id="PTHR32343">
    <property type="entry name" value="SERINE/ARGININE-RICH SPLICING FACTOR"/>
    <property type="match status" value="1"/>
</dbReference>
<evidence type="ECO:0000259" key="3">
    <source>
        <dbReference type="PROSITE" id="PS50102"/>
    </source>
</evidence>
<dbReference type="InterPro" id="IPR012677">
    <property type="entry name" value="Nucleotide-bd_a/b_plait_sf"/>
</dbReference>
<keyword evidence="5" id="KW-1185">Reference proteome</keyword>
<reference evidence="4 5" key="1">
    <citation type="submission" date="2024-01" db="EMBL/GenBank/DDBJ databases">
        <title>The genomes of 5 underutilized Papilionoideae crops provide insights into root nodulation and disease resistanc.</title>
        <authorList>
            <person name="Jiang F."/>
        </authorList>
    </citation>
    <scope>NUCLEOTIDE SEQUENCE [LARGE SCALE GENOMIC DNA]</scope>
    <source>
        <strain evidence="4">LVBAO_FW01</strain>
        <tissue evidence="4">Leaves</tissue>
    </source>
</reference>
<dbReference type="EMBL" id="JAYMYQ010000001">
    <property type="protein sequence ID" value="KAK7360887.1"/>
    <property type="molecule type" value="Genomic_DNA"/>
</dbReference>
<sequence>MCNIGQEERDQITGLLVEMDLRSLPSVKTTQCRPLQVKTMILCRKWVEGEKQPKSEKHHQIIWMKTMERKSRQRLNVVHPSVLKDVGEPGHAWVNESIAWKGDVQQGYIEFLNVQTPYKKASLILLLKTTPKRVIGQLLSQIGPKLLPKLPSALPIGTYEVELNEDEPNKKEKGLALNSKHHDQNPGITQELKKRSGSLDSNTTLNSADVLQLTVQSRSRGLHAVLTTPWTRTCDSNPARVTKSFHPETDEIKSSNPCTVFLFAQLSLLLTPRFLVTGDFFPMSIKTIRVSNVSLGATVQDIREFFSFSGDIEYVEMQSHDERYQTAYVTFKDSQGAETAVLLSGATIVDSSVNITLDPDYKIPPAALASSETENKTPGGAESALLKAEDVVTSMLAKGFILGKDAVNKAKTLDEKHQLTSTASAKVTSFDQKLGLTEKISAGASVVSDRVREVDQKFQVSEKTKSAFAAAEQKVSTAGSAIMKNRYVLTGTSWVTGAFNKVAKAAGDVGQKTKEKVVNAEEEQKRKVEDQYAEVLSESPKAAATNEQQSSKPAPAQGLIL</sequence>
<evidence type="ECO:0000313" key="5">
    <source>
        <dbReference type="Proteomes" id="UP001367508"/>
    </source>
</evidence>
<feature type="compositionally biased region" description="Basic and acidic residues" evidence="2">
    <location>
        <begin position="167"/>
        <end position="184"/>
    </location>
</feature>
<dbReference type="Gene3D" id="3.30.70.330">
    <property type="match status" value="1"/>
</dbReference>